<evidence type="ECO:0000313" key="3">
    <source>
        <dbReference type="Proteomes" id="UP001427805"/>
    </source>
</evidence>
<feature type="domain" description="General stress protein FMN-binding split barrel" evidence="1">
    <location>
        <begin position="14"/>
        <end position="141"/>
    </location>
</feature>
<evidence type="ECO:0000313" key="2">
    <source>
        <dbReference type="EMBL" id="MEN3748825.1"/>
    </source>
</evidence>
<organism evidence="2 3">
    <name type="scientific">Sphingomonas rustica</name>
    <dbReference type="NCBI Taxonomy" id="3103142"/>
    <lineage>
        <taxon>Bacteria</taxon>
        <taxon>Pseudomonadati</taxon>
        <taxon>Pseudomonadota</taxon>
        <taxon>Alphaproteobacteria</taxon>
        <taxon>Sphingomonadales</taxon>
        <taxon>Sphingomonadaceae</taxon>
        <taxon>Sphingomonas</taxon>
    </lineage>
</organism>
<dbReference type="SUPFAM" id="SSF50475">
    <property type="entry name" value="FMN-binding split barrel"/>
    <property type="match status" value="1"/>
</dbReference>
<dbReference type="InterPro" id="IPR012349">
    <property type="entry name" value="Split_barrel_FMN-bd"/>
</dbReference>
<reference evidence="2 3" key="1">
    <citation type="submission" date="2024-05" db="EMBL/GenBank/DDBJ databases">
        <title>Sphingomonas sp. HF-S3 16S ribosomal RNA gene Genome sequencing and assembly.</title>
        <authorList>
            <person name="Lee H."/>
        </authorList>
    </citation>
    <scope>NUCLEOTIDE SEQUENCE [LARGE SCALE GENOMIC DNA]</scope>
    <source>
        <strain evidence="2 3">HF-S3</strain>
    </source>
</reference>
<dbReference type="Pfam" id="PF16242">
    <property type="entry name" value="Pyrid_ox_like"/>
    <property type="match status" value="1"/>
</dbReference>
<dbReference type="PANTHER" id="PTHR34818:SF1">
    <property type="entry name" value="PROTEIN BLI-3"/>
    <property type="match status" value="1"/>
</dbReference>
<evidence type="ECO:0000259" key="1">
    <source>
        <dbReference type="Pfam" id="PF16242"/>
    </source>
</evidence>
<gene>
    <name evidence="2" type="ORF">TPR58_16745</name>
</gene>
<protein>
    <submittedName>
        <fullName evidence="2">Pyridoxamine 5'-phosphate oxidase family protein</fullName>
    </submittedName>
</protein>
<dbReference type="PANTHER" id="PTHR34818">
    <property type="entry name" value="PROTEIN BLI-3"/>
    <property type="match status" value="1"/>
</dbReference>
<dbReference type="InterPro" id="IPR038725">
    <property type="entry name" value="YdaG_split_barrel_FMN-bd"/>
</dbReference>
<accession>A0ABV0BFH2</accession>
<dbReference type="Gene3D" id="2.30.110.10">
    <property type="entry name" value="Electron Transport, Fmn-binding Protein, Chain A"/>
    <property type="match status" value="1"/>
</dbReference>
<comment type="caution">
    <text evidence="2">The sequence shown here is derived from an EMBL/GenBank/DDBJ whole genome shotgun (WGS) entry which is preliminary data.</text>
</comment>
<dbReference type="Proteomes" id="UP001427805">
    <property type="component" value="Unassembled WGS sequence"/>
</dbReference>
<keyword evidence="3" id="KW-1185">Reference proteome</keyword>
<dbReference type="InterPro" id="IPR052917">
    <property type="entry name" value="Stress-Dev_Protein"/>
</dbReference>
<dbReference type="RefSeq" id="WP_346247862.1">
    <property type="nucleotide sequence ID" value="NZ_JBDIZK010000010.1"/>
</dbReference>
<proteinExistence type="predicted"/>
<dbReference type="EMBL" id="JBDIZK010000010">
    <property type="protein sequence ID" value="MEN3748825.1"/>
    <property type="molecule type" value="Genomic_DNA"/>
</dbReference>
<sequence length="159" mass="17933">MDETANPAEVRDRMWKKMAKSPFVMVSRIGATDHALPMTAQLDEDVEGKFWFYTSKDNRIAPGGPAMVHFASKDHVVFACIKGNLVEEADPAIIDKYWSNTVEAWFEGGRNDPNLLMLRFELEDAEIWEGDESLTGKFKMLTGQTIKPQEAGRHVETAL</sequence>
<name>A0ABV0BFH2_9SPHN</name>